<organism evidence="1">
    <name type="scientific">viral metagenome</name>
    <dbReference type="NCBI Taxonomy" id="1070528"/>
    <lineage>
        <taxon>unclassified sequences</taxon>
        <taxon>metagenomes</taxon>
        <taxon>organismal metagenomes</taxon>
    </lineage>
</organism>
<evidence type="ECO:0000313" key="1">
    <source>
        <dbReference type="EMBL" id="QJA92846.1"/>
    </source>
</evidence>
<name>A0A6M3LCQ9_9ZZZZ</name>
<sequence length="351" mass="38660">MEEEVIETALVPVNLFGARTPAQVIDEAQLVAEPLARLIRDRQLASSISGKEYVRIEGWTLLGSMLGVFPIVQWTRPVEGGWEARVEARSKDGNVVGAAEAECLRSEPNWQDRPDYAIRSMAQTRAASKALRLPLGFVMTLAGYEATPAEEMDGVTVRTATGPPCPHCGTPVIYDPKPAGRKPIWSCPNQGCGGGDLRDKEDESKGRWPWASWNPSEFKEEEVGPKEFVEILSGGERPAAVDEALEKARAGFGWPDAVWDEALARTELEAAAMSPRFAAGTMREIRDHVNRAVSIAIQLGETDKDVFADLWREWQGDDPARRGLEWRTAKASEVHSFARAVQAWLRGLVGK</sequence>
<dbReference type="EMBL" id="MT143101">
    <property type="protein sequence ID" value="QJA92846.1"/>
    <property type="molecule type" value="Genomic_DNA"/>
</dbReference>
<protein>
    <submittedName>
        <fullName evidence="1">Uncharacterized protein</fullName>
    </submittedName>
</protein>
<dbReference type="AlphaFoldDB" id="A0A6M3LCQ9"/>
<proteinExistence type="predicted"/>
<reference evidence="1" key="1">
    <citation type="submission" date="2020-03" db="EMBL/GenBank/DDBJ databases">
        <title>The deep terrestrial virosphere.</title>
        <authorList>
            <person name="Holmfeldt K."/>
            <person name="Nilsson E."/>
            <person name="Simone D."/>
            <person name="Lopez-Fernandez M."/>
            <person name="Wu X."/>
            <person name="de Brujin I."/>
            <person name="Lundin D."/>
            <person name="Andersson A."/>
            <person name="Bertilsson S."/>
            <person name="Dopson M."/>
        </authorList>
    </citation>
    <scope>NUCLEOTIDE SEQUENCE</scope>
    <source>
        <strain evidence="1">MM415B04444</strain>
    </source>
</reference>
<accession>A0A6M3LCQ9</accession>
<gene>
    <name evidence="1" type="ORF">MM415B04444_0003</name>
</gene>